<feature type="signal peptide" evidence="2">
    <location>
        <begin position="1"/>
        <end position="25"/>
    </location>
</feature>
<keyword evidence="1" id="KW-0175">Coiled coil</keyword>
<sequence precursor="true">MEGTSMIRLSILSLTGILLCGVARSAPNDAETQMVIVVGAGGTDSFEKQFSQVATQLEDVAQTADMVSQTIGASDLQDDKKTIRDRLQEVMVSVKRDGERPLWIVLIGHGTFTRGVAKFNLTGPDVSADELNDWLEPIERPIVLINTSSASAPFINALSKKGRTIVTATQSGNEVNTTRFAEFFAKAIADPKSDLDHDDAISVFESVLAAASQTKQSYQREDRLATEHALIDDNGDGLGTPILKIDESTTDPMKLDGRSARRISISLLDGLKWSEEQLAERAKLESHLEELRQQKADLDEAEYERQLEQILLKIAKLYRSVHEPTSSPQRVPQG</sequence>
<name>A0A5C6A4H1_9BACT</name>
<evidence type="ECO:0000313" key="4">
    <source>
        <dbReference type="Proteomes" id="UP000316213"/>
    </source>
</evidence>
<comment type="caution">
    <text evidence="3">The sequence shown here is derived from an EMBL/GenBank/DDBJ whole genome shotgun (WGS) entry which is preliminary data.</text>
</comment>
<organism evidence="3 4">
    <name type="scientific">Neorhodopirellula pilleata</name>
    <dbReference type="NCBI Taxonomy" id="2714738"/>
    <lineage>
        <taxon>Bacteria</taxon>
        <taxon>Pseudomonadati</taxon>
        <taxon>Planctomycetota</taxon>
        <taxon>Planctomycetia</taxon>
        <taxon>Pirellulales</taxon>
        <taxon>Pirellulaceae</taxon>
        <taxon>Neorhodopirellula</taxon>
    </lineage>
</organism>
<dbReference type="Proteomes" id="UP000316213">
    <property type="component" value="Unassembled WGS sequence"/>
</dbReference>
<keyword evidence="4" id="KW-1185">Reference proteome</keyword>
<accession>A0A5C6A4H1</accession>
<keyword evidence="2" id="KW-0732">Signal</keyword>
<proteinExistence type="predicted"/>
<protein>
    <recommendedName>
        <fullName evidence="5">Caspase domain protein</fullName>
    </recommendedName>
</protein>
<reference evidence="3 4" key="1">
    <citation type="submission" date="2019-02" db="EMBL/GenBank/DDBJ databases">
        <title>Deep-cultivation of Planctomycetes and their phenomic and genomic characterization uncovers novel biology.</title>
        <authorList>
            <person name="Wiegand S."/>
            <person name="Jogler M."/>
            <person name="Boedeker C."/>
            <person name="Pinto D."/>
            <person name="Vollmers J."/>
            <person name="Rivas-Marin E."/>
            <person name="Kohn T."/>
            <person name="Peeters S.H."/>
            <person name="Heuer A."/>
            <person name="Rast P."/>
            <person name="Oberbeckmann S."/>
            <person name="Bunk B."/>
            <person name="Jeske O."/>
            <person name="Meyerdierks A."/>
            <person name="Storesund J.E."/>
            <person name="Kallscheuer N."/>
            <person name="Luecker S."/>
            <person name="Lage O.M."/>
            <person name="Pohl T."/>
            <person name="Merkel B.J."/>
            <person name="Hornburger P."/>
            <person name="Mueller R.-W."/>
            <person name="Bruemmer F."/>
            <person name="Labrenz M."/>
            <person name="Spormann A.M."/>
            <person name="Op Den Camp H."/>
            <person name="Overmann J."/>
            <person name="Amann R."/>
            <person name="Jetten M.S.M."/>
            <person name="Mascher T."/>
            <person name="Medema M.H."/>
            <person name="Devos D.P."/>
            <person name="Kaster A.-K."/>
            <person name="Ovreas L."/>
            <person name="Rohde M."/>
            <person name="Galperin M.Y."/>
            <person name="Jogler C."/>
        </authorList>
    </citation>
    <scope>NUCLEOTIDE SEQUENCE [LARGE SCALE GENOMIC DNA]</scope>
    <source>
        <strain evidence="3 4">Pla100</strain>
    </source>
</reference>
<evidence type="ECO:0000256" key="1">
    <source>
        <dbReference type="SAM" id="Coils"/>
    </source>
</evidence>
<feature type="chain" id="PRO_5023021027" description="Caspase domain protein" evidence="2">
    <location>
        <begin position="26"/>
        <end position="334"/>
    </location>
</feature>
<evidence type="ECO:0000313" key="3">
    <source>
        <dbReference type="EMBL" id="TWT94267.1"/>
    </source>
</evidence>
<dbReference type="EMBL" id="SJPM01000008">
    <property type="protein sequence ID" value="TWT94267.1"/>
    <property type="molecule type" value="Genomic_DNA"/>
</dbReference>
<dbReference type="AlphaFoldDB" id="A0A5C6A4H1"/>
<gene>
    <name evidence="3" type="ORF">Pla100_38770</name>
</gene>
<feature type="coiled-coil region" evidence="1">
    <location>
        <begin position="274"/>
        <end position="304"/>
    </location>
</feature>
<evidence type="ECO:0008006" key="5">
    <source>
        <dbReference type="Google" id="ProtNLM"/>
    </source>
</evidence>
<evidence type="ECO:0000256" key="2">
    <source>
        <dbReference type="SAM" id="SignalP"/>
    </source>
</evidence>